<keyword evidence="13" id="KW-1185">Reference proteome</keyword>
<keyword evidence="4" id="KW-1003">Cell membrane</keyword>
<comment type="subcellular location">
    <subcellularLocation>
        <location evidence="1">Cell membrane</location>
        <topology evidence="1">Peripheral membrane protein</topology>
    </subcellularLocation>
</comment>
<dbReference type="Gene3D" id="3.40.50.300">
    <property type="entry name" value="P-loop containing nucleotide triphosphate hydrolases"/>
    <property type="match status" value="2"/>
</dbReference>
<geneLocation type="plasmid" evidence="12">
    <name>pRg502b</name>
</geneLocation>
<dbReference type="FunFam" id="3.40.50.300:FF:000127">
    <property type="entry name" value="Ribose import ATP-binding protein RbsA"/>
    <property type="match status" value="1"/>
</dbReference>
<evidence type="ECO:0000256" key="4">
    <source>
        <dbReference type="ARBA" id="ARBA00022475"/>
    </source>
</evidence>
<keyword evidence="6" id="KW-0677">Repeat</keyword>
<feature type="domain" description="ABC transporter" evidence="11">
    <location>
        <begin position="67"/>
        <end position="303"/>
    </location>
</feature>
<dbReference type="PROSITE" id="PS00211">
    <property type="entry name" value="ABC_TRANSPORTER_1"/>
    <property type="match status" value="1"/>
</dbReference>
<evidence type="ECO:0000256" key="10">
    <source>
        <dbReference type="ARBA" id="ARBA00023136"/>
    </source>
</evidence>
<dbReference type="InterPro" id="IPR050107">
    <property type="entry name" value="ABC_carbohydrate_import_ATPase"/>
</dbReference>
<dbReference type="AlphaFoldDB" id="S3H7W8"/>
<dbReference type="HOGENOM" id="CLU_000604_92_3_5"/>
<keyword evidence="12" id="KW-0614">Plasmid</keyword>
<dbReference type="Pfam" id="PF00005">
    <property type="entry name" value="ABC_tran"/>
    <property type="match status" value="2"/>
</dbReference>
<keyword evidence="10" id="KW-0472">Membrane</keyword>
<dbReference type="GO" id="GO:0005886">
    <property type="term" value="C:plasma membrane"/>
    <property type="evidence" value="ECO:0007669"/>
    <property type="project" value="UniProtKB-SubCell"/>
</dbReference>
<evidence type="ECO:0000259" key="11">
    <source>
        <dbReference type="PROSITE" id="PS50893"/>
    </source>
</evidence>
<dbReference type="InterPro" id="IPR017871">
    <property type="entry name" value="ABC_transporter-like_CS"/>
</dbReference>
<organism evidence="12 13">
    <name type="scientific">Rhizobium grahamii CCGE 502</name>
    <dbReference type="NCBI Taxonomy" id="990285"/>
    <lineage>
        <taxon>Bacteria</taxon>
        <taxon>Pseudomonadati</taxon>
        <taxon>Pseudomonadota</taxon>
        <taxon>Alphaproteobacteria</taxon>
        <taxon>Hyphomicrobiales</taxon>
        <taxon>Rhizobiaceae</taxon>
        <taxon>Rhizobium/Agrobacterium group</taxon>
        <taxon>Rhizobium</taxon>
    </lineage>
</organism>
<sequence length="578" mass="62545">MVWESRETGKVERSRRRRRLTCSKRLDNLSPSLAPRDKDGREAVIVMQEEVKTSPTRGGIPSATPILEAIDVSKSFGAMLALDRVGFDLCPGEIHALMGENGAGKSTLMKILSGVYTDYEGRVLVDHVPVQFERVRDAEAAGVAIIHQELNLVPELSVAENIFLGREPLIAGMFVDRPKSVQAAKQLLGRLGIDLDPETRVSSLRIGEQQLVEIAKALSLHARILIMDEPTSALSPGECNRLFAIIRQLSLEGVGIIYISHRIDEVMQLSNRVTIFRDGRHIWTRPMAEIDERTVIAAMVGRNLNRSEVARPQSPTTGTAVLSVRNLALSVADRRGVTQVLTGVSFDLAAGEILGIGGLLGAGRTEILQAISGATQGEVAGRIQIDGRPVTIRTPVEARRLGISFLTEDRKTQGLHLADTITDNVALPLVGRIARFGIRNVPAEKALASDAVTRLGIRASGIAQVAGTLSGGNQQKVVIGKCLATDPRILLLDEPTRGIDVGAKSEIYDLIFRLAASGMAIIVVSSEMPELLYLADRILVMSEGRQTGLIQRSAATEERIMELAAPRSQKTQHAEALA</sequence>
<dbReference type="GO" id="GO:0016887">
    <property type="term" value="F:ATP hydrolysis activity"/>
    <property type="evidence" value="ECO:0007669"/>
    <property type="project" value="InterPro"/>
</dbReference>
<comment type="similarity">
    <text evidence="2">Belongs to the ABC transporter superfamily.</text>
</comment>
<evidence type="ECO:0000256" key="7">
    <source>
        <dbReference type="ARBA" id="ARBA00022741"/>
    </source>
</evidence>
<evidence type="ECO:0000313" key="13">
    <source>
        <dbReference type="Proteomes" id="UP000014411"/>
    </source>
</evidence>
<gene>
    <name evidence="12" type="ORF">RGCCGE502_26717</name>
</gene>
<dbReference type="InterPro" id="IPR027417">
    <property type="entry name" value="P-loop_NTPase"/>
</dbReference>
<evidence type="ECO:0000256" key="2">
    <source>
        <dbReference type="ARBA" id="ARBA00005417"/>
    </source>
</evidence>
<comment type="caution">
    <text evidence="12">The sequence shown here is derived from an EMBL/GenBank/DDBJ whole genome shotgun (WGS) entry which is preliminary data.</text>
</comment>
<proteinExistence type="inferred from homology"/>
<dbReference type="SMART" id="SM00382">
    <property type="entry name" value="AAA"/>
    <property type="match status" value="2"/>
</dbReference>
<accession>S3H7W8</accession>
<feature type="domain" description="ABC transporter" evidence="11">
    <location>
        <begin position="322"/>
        <end position="568"/>
    </location>
</feature>
<reference evidence="12 13" key="1">
    <citation type="journal article" date="2012" name="J. Bacteriol.">
        <title>Genome sequence of Rhizobium grahamii CCGE502, a broad-host-range symbiont with low nodulation competitiveness in Phaseolus vulgaris.</title>
        <authorList>
            <person name="Althabegoiti M.J."/>
            <person name="Lozano L."/>
            <person name="Torres-Tejerizo G."/>
            <person name="Ormeno-Orrillo E."/>
            <person name="Rogel M.A."/>
            <person name="Gonzalez V."/>
            <person name="Martinez-Romero E."/>
        </authorList>
    </citation>
    <scope>NUCLEOTIDE SEQUENCE [LARGE SCALE GENOMIC DNA]</scope>
    <source>
        <strain evidence="12 13">CCGE 502</strain>
        <plasmid evidence="12">pRg502b</plasmid>
    </source>
</reference>
<evidence type="ECO:0000256" key="9">
    <source>
        <dbReference type="ARBA" id="ARBA00022967"/>
    </source>
</evidence>
<dbReference type="InterPro" id="IPR003439">
    <property type="entry name" value="ABC_transporter-like_ATP-bd"/>
</dbReference>
<evidence type="ECO:0000256" key="8">
    <source>
        <dbReference type="ARBA" id="ARBA00022840"/>
    </source>
</evidence>
<evidence type="ECO:0000256" key="1">
    <source>
        <dbReference type="ARBA" id="ARBA00004202"/>
    </source>
</evidence>
<dbReference type="GO" id="GO:0005524">
    <property type="term" value="F:ATP binding"/>
    <property type="evidence" value="ECO:0007669"/>
    <property type="project" value="UniProtKB-KW"/>
</dbReference>
<dbReference type="Proteomes" id="UP000014411">
    <property type="component" value="Unassembled WGS sequence"/>
</dbReference>
<dbReference type="EMBL" id="AEYE02000033">
    <property type="protein sequence ID" value="EPE95007.1"/>
    <property type="molecule type" value="Genomic_DNA"/>
</dbReference>
<dbReference type="InterPro" id="IPR003593">
    <property type="entry name" value="AAA+_ATPase"/>
</dbReference>
<dbReference type="PANTHER" id="PTHR43790">
    <property type="entry name" value="CARBOHYDRATE TRANSPORT ATP-BINDING PROTEIN MG119-RELATED"/>
    <property type="match status" value="1"/>
</dbReference>
<dbReference type="PROSITE" id="PS50893">
    <property type="entry name" value="ABC_TRANSPORTER_2"/>
    <property type="match status" value="2"/>
</dbReference>
<name>S3H7W8_9HYPH</name>
<evidence type="ECO:0000256" key="6">
    <source>
        <dbReference type="ARBA" id="ARBA00022737"/>
    </source>
</evidence>
<keyword evidence="5" id="KW-0762">Sugar transport</keyword>
<evidence type="ECO:0000313" key="12">
    <source>
        <dbReference type="EMBL" id="EPE95007.1"/>
    </source>
</evidence>
<dbReference type="SUPFAM" id="SSF52540">
    <property type="entry name" value="P-loop containing nucleoside triphosphate hydrolases"/>
    <property type="match status" value="2"/>
</dbReference>
<dbReference type="CDD" id="cd03215">
    <property type="entry name" value="ABC_Carb_Monos_II"/>
    <property type="match status" value="1"/>
</dbReference>
<keyword evidence="7" id="KW-0547">Nucleotide-binding</keyword>
<evidence type="ECO:0000256" key="3">
    <source>
        <dbReference type="ARBA" id="ARBA00022448"/>
    </source>
</evidence>
<protein>
    <submittedName>
        <fullName evidence="12">ABC transporter</fullName>
    </submittedName>
</protein>
<keyword evidence="8" id="KW-0067">ATP-binding</keyword>
<keyword evidence="3" id="KW-0813">Transport</keyword>
<dbReference type="CDD" id="cd03216">
    <property type="entry name" value="ABC_Carb_Monos_I"/>
    <property type="match status" value="1"/>
</dbReference>
<dbReference type="PANTHER" id="PTHR43790:SF3">
    <property type="entry name" value="D-ALLOSE IMPORT ATP-BINDING PROTEIN ALSA-RELATED"/>
    <property type="match status" value="1"/>
</dbReference>
<keyword evidence="9" id="KW-1278">Translocase</keyword>
<evidence type="ECO:0000256" key="5">
    <source>
        <dbReference type="ARBA" id="ARBA00022597"/>
    </source>
</evidence>